<accession>D3P8W0</accession>
<keyword evidence="13" id="KW-1185">Reference proteome</keyword>
<keyword evidence="5" id="KW-0288">FMN</keyword>
<dbReference type="InterPro" id="IPR013785">
    <property type="entry name" value="Aldolase_TIM"/>
</dbReference>
<gene>
    <name evidence="12" type="ordered locus">DEFDS_1694</name>
</gene>
<dbReference type="InterPro" id="IPR001155">
    <property type="entry name" value="OxRdtase_FMN_N"/>
</dbReference>
<dbReference type="GO" id="GO:0051536">
    <property type="term" value="F:iron-sulfur cluster binding"/>
    <property type="evidence" value="ECO:0007669"/>
    <property type="project" value="UniProtKB-KW"/>
</dbReference>
<evidence type="ECO:0000313" key="12">
    <source>
        <dbReference type="EMBL" id="BAI81150.1"/>
    </source>
</evidence>
<dbReference type="eggNOG" id="COG1902">
    <property type="taxonomic scope" value="Bacteria"/>
</dbReference>
<keyword evidence="7" id="KW-0560">Oxidoreductase</keyword>
<dbReference type="CDD" id="cd02803">
    <property type="entry name" value="OYE_like_FMN_family"/>
    <property type="match status" value="1"/>
</dbReference>
<dbReference type="Gene3D" id="3.20.20.70">
    <property type="entry name" value="Aldolase class I"/>
    <property type="match status" value="1"/>
</dbReference>
<organism evidence="12 13">
    <name type="scientific">Deferribacter desulfuricans (strain DSM 14783 / JCM 11476 / NBRC 101012 / SSM1)</name>
    <dbReference type="NCBI Taxonomy" id="639282"/>
    <lineage>
        <taxon>Bacteria</taxon>
        <taxon>Pseudomonadati</taxon>
        <taxon>Deferribacterota</taxon>
        <taxon>Deferribacteres</taxon>
        <taxon>Deferribacterales</taxon>
        <taxon>Deferribacteraceae</taxon>
        <taxon>Deferribacter</taxon>
    </lineage>
</organism>
<evidence type="ECO:0000259" key="11">
    <source>
        <dbReference type="Pfam" id="PF07992"/>
    </source>
</evidence>
<dbReference type="Proteomes" id="UP000001520">
    <property type="component" value="Chromosome"/>
</dbReference>
<dbReference type="Gene3D" id="3.50.50.60">
    <property type="entry name" value="FAD/NAD(P)-binding domain"/>
    <property type="match status" value="1"/>
</dbReference>
<dbReference type="OrthoDB" id="9784632at2"/>
<dbReference type="HOGENOM" id="CLU_012153_1_1_0"/>
<proteinExistence type="inferred from homology"/>
<evidence type="ECO:0000313" key="13">
    <source>
        <dbReference type="Proteomes" id="UP000001520"/>
    </source>
</evidence>
<evidence type="ECO:0000256" key="4">
    <source>
        <dbReference type="ARBA" id="ARBA00022630"/>
    </source>
</evidence>
<evidence type="ECO:0000256" key="9">
    <source>
        <dbReference type="ARBA" id="ARBA00023014"/>
    </source>
</evidence>
<keyword evidence="6" id="KW-0479">Metal-binding</keyword>
<dbReference type="PRINTS" id="PR00469">
    <property type="entry name" value="PNDRDTASEII"/>
</dbReference>
<dbReference type="STRING" id="639282.DEFDS_1694"/>
<comment type="cofactor">
    <cofactor evidence="1">
        <name>FMN</name>
        <dbReference type="ChEBI" id="CHEBI:58210"/>
    </cofactor>
</comment>
<dbReference type="InterPro" id="IPR023753">
    <property type="entry name" value="FAD/NAD-binding_dom"/>
</dbReference>
<dbReference type="PANTHER" id="PTHR42917">
    <property type="entry name" value="2,4-DIENOYL-COA REDUCTASE"/>
    <property type="match status" value="1"/>
</dbReference>
<dbReference type="Pfam" id="PF00724">
    <property type="entry name" value="Oxidored_FMN"/>
    <property type="match status" value="1"/>
</dbReference>
<dbReference type="PRINTS" id="PR00368">
    <property type="entry name" value="FADPNR"/>
</dbReference>
<evidence type="ECO:0000256" key="8">
    <source>
        <dbReference type="ARBA" id="ARBA00023004"/>
    </source>
</evidence>
<dbReference type="Pfam" id="PF07992">
    <property type="entry name" value="Pyr_redox_2"/>
    <property type="match status" value="1"/>
</dbReference>
<dbReference type="GO" id="GO:0016491">
    <property type="term" value="F:oxidoreductase activity"/>
    <property type="evidence" value="ECO:0007669"/>
    <property type="project" value="UniProtKB-KW"/>
</dbReference>
<protein>
    <submittedName>
        <fullName evidence="12">NADH:flavin oxidoreductase/NADH oxidase</fullName>
    </submittedName>
</protein>
<feature type="domain" description="NADH:flavin oxidoreductase/NADH oxidase N-terminal" evidence="10">
    <location>
        <begin position="5"/>
        <end position="326"/>
    </location>
</feature>
<dbReference type="InterPro" id="IPR036188">
    <property type="entry name" value="FAD/NAD-bd_sf"/>
</dbReference>
<reference evidence="12 13" key="1">
    <citation type="journal article" date="2010" name="DNA Res.">
        <title>Bacterial lifestyle in a deep-sea hydrothermal vent chimney revealed by the genome sequence of the thermophilic bacterium Deferribacter desulfuricans SSM1.</title>
        <authorList>
            <person name="Takaki Y."/>
            <person name="Shimamura S."/>
            <person name="Nakagawa S."/>
            <person name="Fukuhara Y."/>
            <person name="Horikawa H."/>
            <person name="Ankai A."/>
            <person name="Harada T."/>
            <person name="Hosoyama A."/>
            <person name="Oguchi A."/>
            <person name="Fukui S."/>
            <person name="Fujita N."/>
            <person name="Takami H."/>
            <person name="Takai K."/>
        </authorList>
    </citation>
    <scope>NUCLEOTIDE SEQUENCE [LARGE SCALE GENOMIC DNA]</scope>
    <source>
        <strain evidence="13">DSM 14783 / JCM 11476 / NBRC 101012 / SSM1</strain>
    </source>
</reference>
<evidence type="ECO:0000256" key="6">
    <source>
        <dbReference type="ARBA" id="ARBA00022723"/>
    </source>
</evidence>
<keyword evidence="4" id="KW-0285">Flavoprotein</keyword>
<comment type="cofactor">
    <cofactor evidence="2">
        <name>[4Fe-4S] cluster</name>
        <dbReference type="ChEBI" id="CHEBI:49883"/>
    </cofactor>
</comment>
<feature type="domain" description="FAD/NAD(P)-binding" evidence="11">
    <location>
        <begin position="372"/>
        <end position="620"/>
    </location>
</feature>
<dbReference type="Gene3D" id="3.40.50.720">
    <property type="entry name" value="NAD(P)-binding Rossmann-like Domain"/>
    <property type="match status" value="1"/>
</dbReference>
<dbReference type="PANTHER" id="PTHR42917:SF2">
    <property type="entry name" value="2,4-DIENOYL-COA REDUCTASE [(2E)-ENOYL-COA-PRODUCING]"/>
    <property type="match status" value="1"/>
</dbReference>
<dbReference type="eggNOG" id="COG0446">
    <property type="taxonomic scope" value="Bacteria"/>
</dbReference>
<keyword evidence="8" id="KW-0408">Iron</keyword>
<evidence type="ECO:0000259" key="10">
    <source>
        <dbReference type="Pfam" id="PF00724"/>
    </source>
</evidence>
<dbReference type="RefSeq" id="WP_013008396.1">
    <property type="nucleotide sequence ID" value="NC_013939.1"/>
</dbReference>
<dbReference type="GO" id="GO:0046872">
    <property type="term" value="F:metal ion binding"/>
    <property type="evidence" value="ECO:0007669"/>
    <property type="project" value="UniProtKB-KW"/>
</dbReference>
<dbReference type="AlphaFoldDB" id="D3P8W0"/>
<evidence type="ECO:0000256" key="5">
    <source>
        <dbReference type="ARBA" id="ARBA00022643"/>
    </source>
</evidence>
<dbReference type="GO" id="GO:0010181">
    <property type="term" value="F:FMN binding"/>
    <property type="evidence" value="ECO:0007669"/>
    <property type="project" value="InterPro"/>
</dbReference>
<keyword evidence="9" id="KW-0411">Iron-sulfur</keyword>
<evidence type="ECO:0000256" key="7">
    <source>
        <dbReference type="ARBA" id="ARBA00023002"/>
    </source>
</evidence>
<evidence type="ECO:0000256" key="2">
    <source>
        <dbReference type="ARBA" id="ARBA00001966"/>
    </source>
</evidence>
<dbReference type="SUPFAM" id="SSF51395">
    <property type="entry name" value="FMN-linked oxidoreductases"/>
    <property type="match status" value="1"/>
</dbReference>
<name>D3P8W0_DEFDS</name>
<dbReference type="InterPro" id="IPR051793">
    <property type="entry name" value="NADH:flavin_oxidoreductase"/>
</dbReference>
<sequence length="633" mass="70757">MIYKEPITIKNLTFKNRFIMAPVKTAYGTPNGDVTERHLVYYNNISKNDVAMIILEPVSVSQSGKEHPKQLTIHQENSVENLRKIVEVLHKNNTLACISLNHAGRAANPKATGMPPKAPSAITCPSTGQTPDELTVEEIEGILKDYEKAVKNAVEAGFNAIEIQCGHGYLIHQFLSDRLNKRDDEYGKDKTLFLKRVLEIVSQTAPEIVKFVRISANEFVENGLEPEDNKIILDLAKEYGFDAVHCGLGNACDSPPWYYSHMALPEDKQIDSLKKIRKITDLPIIAAGRMADIDKIKLFEKENIADFIAFGRPLVADHELVRKIVNDNLDDIVYCGYCLQGCLFNVKNGKGLGCIVNPEIDRPKLIKTDNPKKVAVIGGGPAGMSAAITLSRMGHNVTLFEKENELGGQFRLAPLAPHKESMTRPLKGLINKTLKYVKDIKLNYTFTEKDIDSFEYYIVATGSRQNIPEIENLDSQYWITSLEFFEKTKEVKGKRVLIIGAGMVGMEAAEYLVDKGYEVVITKRTDTIANDMEPITKNLMLKRLANKDNIKIMPNTRVIAFEKDKVIYETNGEKGEWESFDTVIVASGMLPNHELHTLLVKKRKNVLVVGDANCPEDIFAATQQGYKAAISIV</sequence>
<evidence type="ECO:0000256" key="1">
    <source>
        <dbReference type="ARBA" id="ARBA00001917"/>
    </source>
</evidence>
<evidence type="ECO:0000256" key="3">
    <source>
        <dbReference type="ARBA" id="ARBA00011048"/>
    </source>
</evidence>
<dbReference type="SUPFAM" id="SSF51905">
    <property type="entry name" value="FAD/NAD(P)-binding domain"/>
    <property type="match status" value="1"/>
</dbReference>
<comment type="similarity">
    <text evidence="3">In the N-terminal section; belongs to the NADH:flavin oxidoreductase/NADH oxidase family.</text>
</comment>
<dbReference type="KEGG" id="ddf:DEFDS_1694"/>
<dbReference type="EMBL" id="AP011529">
    <property type="protein sequence ID" value="BAI81150.1"/>
    <property type="molecule type" value="Genomic_DNA"/>
</dbReference>